<evidence type="ECO:0000256" key="5">
    <source>
        <dbReference type="ARBA" id="ARBA00022759"/>
    </source>
</evidence>
<keyword evidence="7" id="KW-0460">Magnesium</keyword>
<evidence type="ECO:0000256" key="11">
    <source>
        <dbReference type="ARBA" id="ARBA00022932"/>
    </source>
</evidence>
<keyword evidence="11" id="KW-0808">Transferase</keyword>
<keyword evidence="6" id="KW-0378">Hydrolase</keyword>
<dbReference type="Gene3D" id="3.30.420.10">
    <property type="entry name" value="Ribonuclease H-like superfamily/Ribonuclease H"/>
    <property type="match status" value="1"/>
</dbReference>
<dbReference type="CDD" id="cd09272">
    <property type="entry name" value="RNase_HI_RT_Ty1"/>
    <property type="match status" value="1"/>
</dbReference>
<evidence type="ECO:0000259" key="17">
    <source>
        <dbReference type="PROSITE" id="PS50994"/>
    </source>
</evidence>
<dbReference type="InterPro" id="IPR012337">
    <property type="entry name" value="RNaseH-like_sf"/>
</dbReference>
<dbReference type="GO" id="GO:0003964">
    <property type="term" value="F:RNA-directed DNA polymerase activity"/>
    <property type="evidence" value="ECO:0007669"/>
    <property type="project" value="UniProtKB-KW"/>
</dbReference>
<evidence type="ECO:0000256" key="9">
    <source>
        <dbReference type="ARBA" id="ARBA00022908"/>
    </source>
</evidence>
<dbReference type="GO" id="GO:0015074">
    <property type="term" value="P:DNA integration"/>
    <property type="evidence" value="ECO:0007669"/>
    <property type="project" value="UniProtKB-KW"/>
</dbReference>
<dbReference type="InterPro" id="IPR013103">
    <property type="entry name" value="RVT_2"/>
</dbReference>
<dbReference type="GO" id="GO:0006310">
    <property type="term" value="P:DNA recombination"/>
    <property type="evidence" value="ECO:0007669"/>
    <property type="project" value="UniProtKB-KW"/>
</dbReference>
<evidence type="ECO:0000256" key="14">
    <source>
        <dbReference type="ARBA" id="ARBA00048173"/>
    </source>
</evidence>
<dbReference type="GO" id="GO:0046872">
    <property type="term" value="F:metal ion binding"/>
    <property type="evidence" value="ECO:0007669"/>
    <property type="project" value="UniProtKB-KW"/>
</dbReference>
<dbReference type="GO" id="GO:0004519">
    <property type="term" value="F:endonuclease activity"/>
    <property type="evidence" value="ECO:0007669"/>
    <property type="project" value="UniProtKB-KW"/>
</dbReference>
<feature type="compositionally biased region" description="Acidic residues" evidence="16">
    <location>
        <begin position="707"/>
        <end position="722"/>
    </location>
</feature>
<dbReference type="SUPFAM" id="SSF53098">
    <property type="entry name" value="Ribonuclease H-like"/>
    <property type="match status" value="1"/>
</dbReference>
<evidence type="ECO:0000256" key="2">
    <source>
        <dbReference type="ARBA" id="ARBA00022695"/>
    </source>
</evidence>
<dbReference type="Pfam" id="PF00665">
    <property type="entry name" value="rve"/>
    <property type="match status" value="1"/>
</dbReference>
<comment type="caution">
    <text evidence="18">The sequence shown here is derived from an EMBL/GenBank/DDBJ whole genome shotgun (WGS) entry which is preliminary data.</text>
</comment>
<dbReference type="SUPFAM" id="SSF56672">
    <property type="entry name" value="DNA/RNA polymerases"/>
    <property type="match status" value="1"/>
</dbReference>
<protein>
    <submittedName>
        <fullName evidence="18">Rve-domain-containing protein</fullName>
    </submittedName>
</protein>
<evidence type="ECO:0000256" key="16">
    <source>
        <dbReference type="SAM" id="MobiDB-lite"/>
    </source>
</evidence>
<feature type="compositionally biased region" description="Basic residues" evidence="16">
    <location>
        <begin position="1666"/>
        <end position="1676"/>
    </location>
</feature>
<proteinExistence type="predicted"/>
<name>A0A4T0QTQ0_9BASI</name>
<feature type="compositionally biased region" description="Basic and acidic residues" evidence="16">
    <location>
        <begin position="1651"/>
        <end position="1665"/>
    </location>
</feature>
<dbReference type="GO" id="GO:0032196">
    <property type="term" value="P:transposition"/>
    <property type="evidence" value="ECO:0007669"/>
    <property type="project" value="UniProtKB-KW"/>
</dbReference>
<keyword evidence="13" id="KW-0511">Multifunctional enzyme</keyword>
<comment type="catalytic activity">
    <reaction evidence="15">
        <text>DNA(n) + a 2'-deoxyribonucleoside 5'-triphosphate = DNA(n+1) + diphosphate</text>
        <dbReference type="Rhea" id="RHEA:22508"/>
        <dbReference type="Rhea" id="RHEA-COMP:17339"/>
        <dbReference type="Rhea" id="RHEA-COMP:17340"/>
        <dbReference type="ChEBI" id="CHEBI:33019"/>
        <dbReference type="ChEBI" id="CHEBI:61560"/>
        <dbReference type="ChEBI" id="CHEBI:173112"/>
        <dbReference type="EC" id="2.7.7.7"/>
    </reaction>
</comment>
<dbReference type="InterPro" id="IPR036397">
    <property type="entry name" value="RNaseH_sf"/>
</dbReference>
<evidence type="ECO:0000256" key="8">
    <source>
        <dbReference type="ARBA" id="ARBA00022884"/>
    </source>
</evidence>
<evidence type="ECO:0000256" key="7">
    <source>
        <dbReference type="ARBA" id="ARBA00022842"/>
    </source>
</evidence>
<evidence type="ECO:0000313" key="18">
    <source>
        <dbReference type="EMBL" id="TIC28442.1"/>
    </source>
</evidence>
<keyword evidence="9" id="KW-0229">DNA integration</keyword>
<feature type="region of interest" description="Disordered" evidence="16">
    <location>
        <begin position="1651"/>
        <end position="1676"/>
    </location>
</feature>
<dbReference type="GO" id="GO:0003887">
    <property type="term" value="F:DNA-directed DNA polymerase activity"/>
    <property type="evidence" value="ECO:0007669"/>
    <property type="project" value="UniProtKB-KW"/>
</dbReference>
<keyword evidence="5" id="KW-0255">Endonuclease</keyword>
<feature type="domain" description="Integrase catalytic" evidence="17">
    <location>
        <begin position="452"/>
        <end position="614"/>
    </location>
</feature>
<feature type="compositionally biased region" description="Basic and acidic residues" evidence="16">
    <location>
        <begin position="863"/>
        <end position="885"/>
    </location>
</feature>
<feature type="region of interest" description="Disordered" evidence="16">
    <location>
        <begin position="696"/>
        <end position="732"/>
    </location>
</feature>
<dbReference type="InterPro" id="IPR001584">
    <property type="entry name" value="Integrase_cat-core"/>
</dbReference>
<organism evidence="18 19">
    <name type="scientific">Wallemia mellicola</name>
    <dbReference type="NCBI Taxonomy" id="1708541"/>
    <lineage>
        <taxon>Eukaryota</taxon>
        <taxon>Fungi</taxon>
        <taxon>Dikarya</taxon>
        <taxon>Basidiomycota</taxon>
        <taxon>Wallemiomycotina</taxon>
        <taxon>Wallemiomycetes</taxon>
        <taxon>Wallemiales</taxon>
        <taxon>Wallemiaceae</taxon>
        <taxon>Wallemia</taxon>
    </lineage>
</organism>
<dbReference type="GO" id="GO:0003723">
    <property type="term" value="F:RNA binding"/>
    <property type="evidence" value="ECO:0007669"/>
    <property type="project" value="UniProtKB-KW"/>
</dbReference>
<dbReference type="EMBL" id="SPRO01000040">
    <property type="protein sequence ID" value="TIC28442.1"/>
    <property type="molecule type" value="Genomic_DNA"/>
</dbReference>
<keyword evidence="12" id="KW-0233">DNA recombination</keyword>
<accession>A0A4T0QTQ0</accession>
<dbReference type="GO" id="GO:0005634">
    <property type="term" value="C:nucleus"/>
    <property type="evidence" value="ECO:0007669"/>
    <property type="project" value="UniProtKB-ARBA"/>
</dbReference>
<keyword evidence="4" id="KW-0479">Metal-binding</keyword>
<dbReference type="InterPro" id="IPR039537">
    <property type="entry name" value="Retrotran_Ty1/copia-like"/>
</dbReference>
<reference evidence="18 19" key="1">
    <citation type="submission" date="2019-03" db="EMBL/GenBank/DDBJ databases">
        <title>Sequencing 25 genomes of Wallemia mellicola.</title>
        <authorList>
            <person name="Gostincar C."/>
        </authorList>
    </citation>
    <scope>NUCLEOTIDE SEQUENCE [LARGE SCALE GENOMIC DNA]</scope>
    <source>
        <strain evidence="18 19">EXF-8738</strain>
    </source>
</reference>
<keyword evidence="8" id="KW-0694">RNA-binding</keyword>
<evidence type="ECO:0000256" key="1">
    <source>
        <dbReference type="ARBA" id="ARBA00022578"/>
    </source>
</evidence>
<dbReference type="Pfam" id="PF07727">
    <property type="entry name" value="RVT_2"/>
    <property type="match status" value="1"/>
</dbReference>
<dbReference type="PROSITE" id="PS50994">
    <property type="entry name" value="INTEGRASE"/>
    <property type="match status" value="1"/>
</dbReference>
<dbReference type="PANTHER" id="PTHR42648:SF11">
    <property type="entry name" value="TRANSPOSON TY4-P GAG-POL POLYPROTEIN"/>
    <property type="match status" value="1"/>
</dbReference>
<evidence type="ECO:0000256" key="13">
    <source>
        <dbReference type="ARBA" id="ARBA00023268"/>
    </source>
</evidence>
<dbReference type="InterPro" id="IPR043502">
    <property type="entry name" value="DNA/RNA_pol_sf"/>
</dbReference>
<feature type="region of interest" description="Disordered" evidence="16">
    <location>
        <begin position="758"/>
        <end position="887"/>
    </location>
</feature>
<comment type="catalytic activity">
    <reaction evidence="14">
        <text>DNA(n) + a 2'-deoxyribonucleoside 5'-triphosphate = DNA(n+1) + diphosphate</text>
        <dbReference type="Rhea" id="RHEA:22508"/>
        <dbReference type="Rhea" id="RHEA-COMP:17339"/>
        <dbReference type="Rhea" id="RHEA-COMP:17340"/>
        <dbReference type="ChEBI" id="CHEBI:33019"/>
        <dbReference type="ChEBI" id="CHEBI:61560"/>
        <dbReference type="ChEBI" id="CHEBI:173112"/>
        <dbReference type="EC" id="2.7.7.49"/>
    </reaction>
</comment>
<gene>
    <name evidence="18" type="ORF">E3Q10_03191</name>
</gene>
<evidence type="ECO:0000256" key="10">
    <source>
        <dbReference type="ARBA" id="ARBA00022918"/>
    </source>
</evidence>
<dbReference type="GO" id="GO:0016787">
    <property type="term" value="F:hydrolase activity"/>
    <property type="evidence" value="ECO:0007669"/>
    <property type="project" value="UniProtKB-KW"/>
</dbReference>
<keyword evidence="1" id="KW-0815">Transposition</keyword>
<evidence type="ECO:0000256" key="12">
    <source>
        <dbReference type="ARBA" id="ARBA00023172"/>
    </source>
</evidence>
<keyword evidence="3" id="KW-0540">Nuclease</keyword>
<evidence type="ECO:0000313" key="19">
    <source>
        <dbReference type="Proteomes" id="UP000305647"/>
    </source>
</evidence>
<dbReference type="Proteomes" id="UP000305647">
    <property type="component" value="Unassembled WGS sequence"/>
</dbReference>
<dbReference type="PANTHER" id="PTHR42648">
    <property type="entry name" value="TRANSPOSASE, PUTATIVE-RELATED"/>
    <property type="match status" value="1"/>
</dbReference>
<keyword evidence="2" id="KW-0548">Nucleotidyltransferase</keyword>
<evidence type="ECO:0000256" key="15">
    <source>
        <dbReference type="ARBA" id="ARBA00049244"/>
    </source>
</evidence>
<keyword evidence="11" id="KW-0239">DNA-directed DNA polymerase</keyword>
<feature type="compositionally biased region" description="Polar residues" evidence="16">
    <location>
        <begin position="797"/>
        <end position="815"/>
    </location>
</feature>
<evidence type="ECO:0000256" key="4">
    <source>
        <dbReference type="ARBA" id="ARBA00022723"/>
    </source>
</evidence>
<keyword evidence="10" id="KW-0695">RNA-directed DNA polymerase</keyword>
<feature type="compositionally biased region" description="Basic and acidic residues" evidence="16">
    <location>
        <begin position="816"/>
        <end position="825"/>
    </location>
</feature>
<evidence type="ECO:0000256" key="6">
    <source>
        <dbReference type="ARBA" id="ARBA00022801"/>
    </source>
</evidence>
<sequence length="1676" mass="191922">MEINQNEDVDSKTNTTKTAYSRAEIIKAQKIFNKRNKSLWNKLTLSISTNIFNSIDIDYDTRIANDVYKSICKIFEPEESLEQLQTEFLSRTLIYGENAQKFYTNLKKLFTKLQKLDSIFGENSLKYRALQTIPIELKSSKLHFYQKSQYLNYDELTKAIIKDYNDTIKLDPPAKAASINQVTQIEHVDKYDDQNTSKNQSQTTDLLRRLDIKFCSYCLENNYRLPRTHSDNECGHLHPQLKDKHKRSLGHLTPDVALYDQGSDITYTCRRDLLTNVRQLATPCYFDTPKGKVKSTTVGTMNVNLEYKNGTINWVDTEAHYNPHFSSTLIPQNLLIKNNLGLDCQPPHNAIFYHRHNRETAHNVPYTNGKLLFTISVNQINNLPKYIFSVTRMKQISLSQWHSRIAHLHEQATRNTLKRLYNITFPRSQKINCDSCKMNKTNQPPFDGKLNKAKGPLDILHSDLMNIPTNTDEKYALVIIDEYTRYSWTFPLKHKHNIFDIITNLHTEIERQTGYKVKRIHSDRAKEFMSDRLLKYYKTHGIINGHTAGYAASSNGIAERYNQTIQRGIATLLTDAKLPNEYWIYAMNYYTHIKNSSPHSSIATTPIEELFDTLPSLHRLKPFGCRAYIQHPSIETNKVSPMRSPGIFLGFDKSSNGAIIQLNDNVLISRNVYYNESEFPGINNIDTVHSANHSFKYRSPLSSSHDDPDEPTDNEIEEEESSNETQSTSQDDIDIHGQEESSNETPSIPQDDINIHDQEEPQYSAPPTPHNELDTHEQDESSNEALPSTQDDIDMQEQVSSDETPSNSQGDISVQEQEKPPHAETEESEGGIPNVTHSSSHSEIVDDRSSSHENFTSLHNKVKKSEEGQRDRTPPNIPHHIELPTHETTSFIEPIHECVTDTREKIAHQNDQINATGPAYNSTETFIPMDTERNTDTDKTKSIIPIPAKTIYDRFDKQEESPNEYLGFNHSFKRKVHPTIAKGTPIQPGQARHAARIAKQQEDDRRNKTKDAKEDIHYERLQEQWLHFDNDKKMSYPDPDSLLHKTINKLLHVDHTLAAKAEPNKKLRHAYALARQQVTTGIPNTFKQAMTHPDAIKWRQGMEEEMATHDRNNTWTLIDLKDVPKNNNIVGSRWVYNIKTNAMNEPIKWKARLVAQGFSQKPGIDYEETYAPVTSLRIIRLLIAIAVEENLQIHQMDVTGAYLYGDIDQPIYMKLPPGMYENEKDKKICKLNKALYGLRQSGRIWYELLNKVLEQMGFKSSYSEPCLYHSEQLDAIISVYVDDLIILTRTTTTANKIKSKLKVEFEMKDLGNINHILGMKVDYDQEKGTATIDQSGYIAKAIEDLNLQSIKRKSIPMSTNLTLSNEDSPKIEDHIDEMKTKPYAQAIGKLNWIAQASRPDIAFATSMCGRYTQNPGIKHWNAVRQIYGYLKNTIDTKIEFKKQMKPLNGYCKGVILQKDIKGHVDADYAGCWDTARSTSGCVFTYSGGAIAWTSKRQKCVATSTGEAEYMAIKHGSDIAIWLRNVMEHLGRNLESPIPVKTDNTAALTNILNPGSITGLKHIRVQYHAGKERHERKEIEVKGIRTHDQLADIFTKALNGNQLRLLCKRMGINISNSNIVEDRSIINDSQYTQQEECQNTDTGLNIQHHLVTKDRRNKELHQEPRGTPRRSRGRQGT</sequence>
<evidence type="ECO:0000256" key="3">
    <source>
        <dbReference type="ARBA" id="ARBA00022722"/>
    </source>
</evidence>